<gene>
    <name evidence="2" type="ORF">SLS62_005004</name>
</gene>
<dbReference type="Proteomes" id="UP001320420">
    <property type="component" value="Unassembled WGS sequence"/>
</dbReference>
<comment type="caution">
    <text evidence="2">The sequence shown here is derived from an EMBL/GenBank/DDBJ whole genome shotgun (WGS) entry which is preliminary data.</text>
</comment>
<evidence type="ECO:0000313" key="3">
    <source>
        <dbReference type="Proteomes" id="UP001320420"/>
    </source>
</evidence>
<keyword evidence="1" id="KW-0812">Transmembrane</keyword>
<feature type="transmembrane region" description="Helical" evidence="1">
    <location>
        <begin position="319"/>
        <end position="339"/>
    </location>
</feature>
<dbReference type="EMBL" id="JAKJXP020000032">
    <property type="protein sequence ID" value="KAK7753054.1"/>
    <property type="molecule type" value="Genomic_DNA"/>
</dbReference>
<dbReference type="PANTHER" id="PTHR36124">
    <property type="match status" value="1"/>
</dbReference>
<dbReference type="GO" id="GO:0016491">
    <property type="term" value="F:oxidoreductase activity"/>
    <property type="evidence" value="ECO:0007669"/>
    <property type="project" value="InterPro"/>
</dbReference>
<dbReference type="InterPro" id="IPR046366">
    <property type="entry name" value="MPAB"/>
</dbReference>
<feature type="transmembrane region" description="Helical" evidence="1">
    <location>
        <begin position="32"/>
        <end position="56"/>
    </location>
</feature>
<name>A0AAN9UPV5_9PEZI</name>
<keyword evidence="1" id="KW-0472">Membrane</keyword>
<dbReference type="PANTHER" id="PTHR36124:SF1">
    <property type="entry name" value="ER-BOUND OXYGENASE MPAB_MPAB'_RUBBER OXYGENASE CATALYTIC DOMAIN-CONTAINING PROTEIN"/>
    <property type="match status" value="1"/>
</dbReference>
<evidence type="ECO:0000256" key="1">
    <source>
        <dbReference type="SAM" id="Phobius"/>
    </source>
</evidence>
<sequence length="446" mass="50986">MDSTNTTQVMIQTPWPSALLSVFDSSGSGEQIWAWTLWKPLLLPAVIVYISLCRALRHRREQAMLRAFGYPPDADREENRAALARMTNDEAQRIIQYIASYEIPQFHVVSLEFALFKTYAIESISKLLLATRNLTDPIQSRKRFEDTALLIGEFLAYPPTSPRAVRAIARMNWLHRKYQQAGQISNGDMLYTLSVFVTEPPRFARLYEWRRLNAMERCAYGVFWKSIGDAMGIRYEGYLSRAGEWRDGLDFFDDIAAWAKDYEVRHMRPSAVAAKPARTLIPMLTYWVPGFAKPFAAECVCVLIDDRTREAFMLPEPGIVAAMIVYTTLALRRFVLMYLCLPRLFKVKFLKDEVDPATGRMSLGMSYGSFPFYIKPTLWNRWGPGAWVIWLAGGKVPGDDPDEFMPQGYSFEDVGPRNRANMGKEEMDIDAEELMKSGRGGCPFAF</sequence>
<protein>
    <recommendedName>
        <fullName evidence="4">ER-bound oxygenase mpaB/mpaB'/Rubber oxygenase catalytic domain-containing protein</fullName>
    </recommendedName>
</protein>
<organism evidence="2 3">
    <name type="scientific">Diatrype stigma</name>
    <dbReference type="NCBI Taxonomy" id="117547"/>
    <lineage>
        <taxon>Eukaryota</taxon>
        <taxon>Fungi</taxon>
        <taxon>Dikarya</taxon>
        <taxon>Ascomycota</taxon>
        <taxon>Pezizomycotina</taxon>
        <taxon>Sordariomycetes</taxon>
        <taxon>Xylariomycetidae</taxon>
        <taxon>Xylariales</taxon>
        <taxon>Diatrypaceae</taxon>
        <taxon>Diatrype</taxon>
    </lineage>
</organism>
<reference evidence="2 3" key="1">
    <citation type="submission" date="2024-02" db="EMBL/GenBank/DDBJ databases">
        <title>De novo assembly and annotation of 12 fungi associated with fruit tree decline syndrome in Ontario, Canada.</title>
        <authorList>
            <person name="Sulman M."/>
            <person name="Ellouze W."/>
            <person name="Ilyukhin E."/>
        </authorList>
    </citation>
    <scope>NUCLEOTIDE SEQUENCE [LARGE SCALE GENOMIC DNA]</scope>
    <source>
        <strain evidence="2 3">M11/M66-122</strain>
    </source>
</reference>
<keyword evidence="3" id="KW-1185">Reference proteome</keyword>
<accession>A0AAN9UPV5</accession>
<evidence type="ECO:0008006" key="4">
    <source>
        <dbReference type="Google" id="ProtNLM"/>
    </source>
</evidence>
<evidence type="ECO:0000313" key="2">
    <source>
        <dbReference type="EMBL" id="KAK7753054.1"/>
    </source>
</evidence>
<proteinExistence type="predicted"/>
<dbReference type="AlphaFoldDB" id="A0AAN9UPV5"/>
<keyword evidence="1" id="KW-1133">Transmembrane helix</keyword>